<reference evidence="12" key="2">
    <citation type="submission" date="2025-04" db="UniProtKB">
        <authorList>
            <consortium name="RefSeq"/>
        </authorList>
    </citation>
    <scope>IDENTIFICATION</scope>
    <source>
        <tissue evidence="12">Whole body</tissue>
    </source>
</reference>
<dbReference type="Proteomes" id="UP000694846">
    <property type="component" value="Unplaced"/>
</dbReference>
<dbReference type="AlphaFoldDB" id="A0A2S2R852"/>
<dbReference type="FunFam" id="1.10.10.60:FF:000223">
    <property type="entry name" value="Goosecoid homeobox 2"/>
    <property type="match status" value="1"/>
</dbReference>
<comment type="similarity">
    <text evidence="2">Belongs to the paired homeobox family. Bicoid subfamily.</text>
</comment>
<feature type="DNA-binding region" description="Homeobox" evidence="6">
    <location>
        <begin position="197"/>
        <end position="256"/>
    </location>
</feature>
<keyword evidence="5 6" id="KW-0539">Nucleus</keyword>
<dbReference type="CDD" id="cd00086">
    <property type="entry name" value="homeodomain"/>
    <property type="match status" value="1"/>
</dbReference>
<dbReference type="InterPro" id="IPR001356">
    <property type="entry name" value="HD"/>
</dbReference>
<evidence type="ECO:0000256" key="4">
    <source>
        <dbReference type="ARBA" id="ARBA00023155"/>
    </source>
</evidence>
<dbReference type="PROSITE" id="PS00027">
    <property type="entry name" value="HOMEOBOX_1"/>
    <property type="match status" value="1"/>
</dbReference>
<evidence type="ECO:0000256" key="6">
    <source>
        <dbReference type="PROSITE-ProRule" id="PRU00108"/>
    </source>
</evidence>
<reference evidence="10" key="1">
    <citation type="submission" date="2018-04" db="EMBL/GenBank/DDBJ databases">
        <title>Transcriptome assembly of Sipha flava.</title>
        <authorList>
            <person name="Scully E.D."/>
            <person name="Geib S.M."/>
            <person name="Palmer N.A."/>
            <person name="Koch K."/>
            <person name="Bradshaw J."/>
            <person name="Heng-Moss T."/>
            <person name="Sarath G."/>
        </authorList>
    </citation>
    <scope>NUCLEOTIDE SEQUENCE</scope>
</reference>
<dbReference type="RefSeq" id="XP_025419207.1">
    <property type="nucleotide sequence ID" value="XM_025563422.1"/>
</dbReference>
<dbReference type="SUPFAM" id="SSF46689">
    <property type="entry name" value="Homeodomain-like"/>
    <property type="match status" value="1"/>
</dbReference>
<keyword evidence="11" id="KW-1185">Reference proteome</keyword>
<keyword evidence="4 6" id="KW-0371">Homeobox</keyword>
<dbReference type="GO" id="GO:0005634">
    <property type="term" value="C:nucleus"/>
    <property type="evidence" value="ECO:0007669"/>
    <property type="project" value="UniProtKB-SubCell"/>
</dbReference>
<dbReference type="SMART" id="SM00389">
    <property type="entry name" value="HOX"/>
    <property type="match status" value="1"/>
</dbReference>
<comment type="subcellular location">
    <subcellularLocation>
        <location evidence="1 6 7">Nucleus</location>
    </subcellularLocation>
</comment>
<feature type="region of interest" description="Disordered" evidence="8">
    <location>
        <begin position="49"/>
        <end position="75"/>
    </location>
</feature>
<sequence>MKLDGRLGCDGAYGSAAGLGDNGNRPERPPTVTMTTATTATADHCRNERGLQMSPQEPCDCDPETRGQATAGSAAVPKTSAVGSSLFTIDSILAPSRPLDAAAAAAVTAAGRNNVSTATAAAAGFFKQPINFGHLAAAAAASGYAHSTAANFLVAAAGYQSIYPSYMMAMAVTGHGGTSGHHHSPTSMFAGPPAKRKRRHRTIFTEEQLEQLEATFEKTHYPDVVLREQLALKVDLKEERVEVWFKNRRAKWRKQRREEQDRLRKMQHHLVEQPGVSNGLAAAVAAAAARGGDPMRLVHNMHVDEEELDEDPDSSDLEVA</sequence>
<organism evidence="10">
    <name type="scientific">Sipha flava</name>
    <name type="common">yellow sugarcane aphid</name>
    <dbReference type="NCBI Taxonomy" id="143950"/>
    <lineage>
        <taxon>Eukaryota</taxon>
        <taxon>Metazoa</taxon>
        <taxon>Ecdysozoa</taxon>
        <taxon>Arthropoda</taxon>
        <taxon>Hexapoda</taxon>
        <taxon>Insecta</taxon>
        <taxon>Pterygota</taxon>
        <taxon>Neoptera</taxon>
        <taxon>Paraneoptera</taxon>
        <taxon>Hemiptera</taxon>
        <taxon>Sternorrhyncha</taxon>
        <taxon>Aphidomorpha</taxon>
        <taxon>Aphidoidea</taxon>
        <taxon>Aphididae</taxon>
        <taxon>Sipha</taxon>
    </lineage>
</organism>
<evidence type="ECO:0000256" key="1">
    <source>
        <dbReference type="ARBA" id="ARBA00004123"/>
    </source>
</evidence>
<gene>
    <name evidence="10" type="primary">Gsc</name>
    <name evidence="12" type="synonym">LOC112689626</name>
    <name evidence="10" type="ORF">g.97728</name>
</gene>
<dbReference type="PANTHER" id="PTHR24329">
    <property type="entry name" value="HOMEOBOX PROTEIN ARISTALESS"/>
    <property type="match status" value="1"/>
</dbReference>
<feature type="domain" description="Homeobox" evidence="9">
    <location>
        <begin position="195"/>
        <end position="255"/>
    </location>
</feature>
<evidence type="ECO:0000256" key="8">
    <source>
        <dbReference type="SAM" id="MobiDB-lite"/>
    </source>
</evidence>
<evidence type="ECO:0000256" key="5">
    <source>
        <dbReference type="ARBA" id="ARBA00023242"/>
    </source>
</evidence>
<accession>A0A2S2R852</accession>
<dbReference type="GO" id="GO:0000981">
    <property type="term" value="F:DNA-binding transcription factor activity, RNA polymerase II-specific"/>
    <property type="evidence" value="ECO:0007669"/>
    <property type="project" value="InterPro"/>
</dbReference>
<evidence type="ECO:0000313" key="10">
    <source>
        <dbReference type="EMBL" id="MBY86103.1"/>
    </source>
</evidence>
<dbReference type="GO" id="GO:0000977">
    <property type="term" value="F:RNA polymerase II transcription regulatory region sequence-specific DNA binding"/>
    <property type="evidence" value="ECO:0007669"/>
    <property type="project" value="TreeGrafter"/>
</dbReference>
<dbReference type="Gene3D" id="1.10.10.60">
    <property type="entry name" value="Homeodomain-like"/>
    <property type="match status" value="1"/>
</dbReference>
<dbReference type="PROSITE" id="PS50071">
    <property type="entry name" value="HOMEOBOX_2"/>
    <property type="match status" value="1"/>
</dbReference>
<evidence type="ECO:0000256" key="3">
    <source>
        <dbReference type="ARBA" id="ARBA00023125"/>
    </source>
</evidence>
<evidence type="ECO:0000256" key="7">
    <source>
        <dbReference type="RuleBase" id="RU000682"/>
    </source>
</evidence>
<keyword evidence="3 6" id="KW-0238">DNA-binding</keyword>
<protein>
    <submittedName>
        <fullName evidence="10 12">Homeobox protein goosecoid</fullName>
    </submittedName>
</protein>
<feature type="region of interest" description="Disordered" evidence="8">
    <location>
        <begin position="176"/>
        <end position="198"/>
    </location>
</feature>
<proteinExistence type="inferred from homology"/>
<evidence type="ECO:0000313" key="11">
    <source>
        <dbReference type="Proteomes" id="UP000694846"/>
    </source>
</evidence>
<dbReference type="InterPro" id="IPR017970">
    <property type="entry name" value="Homeobox_CS"/>
</dbReference>
<dbReference type="Pfam" id="PF00046">
    <property type="entry name" value="Homeodomain"/>
    <property type="match status" value="1"/>
</dbReference>
<dbReference type="InterPro" id="IPR050649">
    <property type="entry name" value="Paired_Homeobox_TFs"/>
</dbReference>
<dbReference type="OrthoDB" id="6159439at2759"/>
<evidence type="ECO:0000313" key="12">
    <source>
        <dbReference type="RefSeq" id="XP_025419207.1"/>
    </source>
</evidence>
<dbReference type="EMBL" id="GGMS01016900">
    <property type="protein sequence ID" value="MBY86103.1"/>
    <property type="molecule type" value="Transcribed_RNA"/>
</dbReference>
<dbReference type="InterPro" id="IPR009057">
    <property type="entry name" value="Homeodomain-like_sf"/>
</dbReference>
<evidence type="ECO:0000256" key="2">
    <source>
        <dbReference type="ARBA" id="ARBA00006503"/>
    </source>
</evidence>
<name>A0A2S2R852_9HEMI</name>
<dbReference type="PANTHER" id="PTHR24329:SF516">
    <property type="entry name" value="HOMEOBOX PROTEIN GOOSECOID"/>
    <property type="match status" value="1"/>
</dbReference>
<evidence type="ECO:0000259" key="9">
    <source>
        <dbReference type="PROSITE" id="PS50071"/>
    </source>
</evidence>